<gene>
    <name evidence="2" type="ordered locus">Nmlp_2646</name>
</gene>
<dbReference type="InterPro" id="IPR007560">
    <property type="entry name" value="Restrct_endonuc_IV_Mrr"/>
</dbReference>
<proteinExistence type="predicted"/>
<dbReference type="GO" id="GO:0003677">
    <property type="term" value="F:DNA binding"/>
    <property type="evidence" value="ECO:0007669"/>
    <property type="project" value="InterPro"/>
</dbReference>
<dbReference type="eggNOG" id="arCOG02782">
    <property type="taxonomic scope" value="Archaea"/>
</dbReference>
<protein>
    <submittedName>
        <fullName evidence="2">Homolog to restriction system mrr N-terminal region</fullName>
    </submittedName>
</protein>
<dbReference type="GO" id="GO:0004519">
    <property type="term" value="F:endonuclease activity"/>
    <property type="evidence" value="ECO:0007669"/>
    <property type="project" value="InterPro"/>
</dbReference>
<dbReference type="EMBL" id="HF582854">
    <property type="protein sequence ID" value="CCQ36803.1"/>
    <property type="molecule type" value="Genomic_DNA"/>
</dbReference>
<keyword evidence="3" id="KW-1185">Reference proteome</keyword>
<evidence type="ECO:0000313" key="3">
    <source>
        <dbReference type="Proteomes" id="UP000011867"/>
    </source>
</evidence>
<feature type="domain" description="Restriction endonuclease type IV Mrr" evidence="1">
    <location>
        <begin position="23"/>
        <end position="64"/>
    </location>
</feature>
<dbReference type="OrthoDB" id="141004at2157"/>
<dbReference type="GeneID" id="14651428"/>
<name>M1XRF6_NATM8</name>
<dbReference type="InterPro" id="IPR011335">
    <property type="entry name" value="Restrct_endonuc-II-like"/>
</dbReference>
<dbReference type="GO" id="GO:0009307">
    <property type="term" value="P:DNA restriction-modification system"/>
    <property type="evidence" value="ECO:0007669"/>
    <property type="project" value="InterPro"/>
</dbReference>
<reference evidence="2 3" key="1">
    <citation type="journal article" date="2013" name="Genome Announc.">
        <title>Genome of the haloarchaeon Natronomonas moolapensis, a neutrophilic member of a previously haloalkaliphilic genus.</title>
        <authorList>
            <person name="Dyall-Smith M.L."/>
            <person name="Pfeiffer F."/>
            <person name="Oberwinkler T."/>
            <person name="Klee K."/>
            <person name="Rampp M."/>
            <person name="Palm P."/>
            <person name="Gross K."/>
            <person name="Schuster S.C."/>
            <person name="Oesterhelt D."/>
        </authorList>
    </citation>
    <scope>NUCLEOTIDE SEQUENCE [LARGE SCALE GENOMIC DNA]</scope>
    <source>
        <strain evidence="3">DSM 18674 / JCM 14361 / 8.8.11</strain>
    </source>
</reference>
<dbReference type="RefSeq" id="WP_015409573.1">
    <property type="nucleotide sequence ID" value="NC_020388.1"/>
</dbReference>
<dbReference type="Gene3D" id="3.40.1350.10">
    <property type="match status" value="1"/>
</dbReference>
<evidence type="ECO:0000259" key="1">
    <source>
        <dbReference type="Pfam" id="PF04471"/>
    </source>
</evidence>
<organism evidence="2 3">
    <name type="scientific">Natronomonas moolapensis (strain DSM 18674 / CECT 7526 / JCM 14361 / 8.8.11)</name>
    <dbReference type="NCBI Taxonomy" id="268739"/>
    <lineage>
        <taxon>Archaea</taxon>
        <taxon>Methanobacteriati</taxon>
        <taxon>Methanobacteriota</taxon>
        <taxon>Stenosarchaea group</taxon>
        <taxon>Halobacteria</taxon>
        <taxon>Halobacteriales</taxon>
        <taxon>Natronomonadaceae</taxon>
        <taxon>Natronomonas</taxon>
    </lineage>
</organism>
<dbReference type="KEGG" id="nmo:Nmlp_2646"/>
<dbReference type="Pfam" id="PF04471">
    <property type="entry name" value="Mrr_cat"/>
    <property type="match status" value="1"/>
</dbReference>
<dbReference type="InterPro" id="IPR011856">
    <property type="entry name" value="tRNA_endonuc-like_dom_sf"/>
</dbReference>
<dbReference type="Proteomes" id="UP000011867">
    <property type="component" value="Chromosome"/>
</dbReference>
<sequence length="71" mass="8028">MSDSPDDTTDYATPSHDYLRRRLQQMDPYDFELFVGDVWEYLGWNTRVVGEPGDRGIDVIATDGGDKQVGS</sequence>
<dbReference type="AlphaFoldDB" id="M1XRF6"/>
<dbReference type="HOGENOM" id="CLU_2730513_0_0_2"/>
<accession>M1XRF6</accession>
<dbReference type="SUPFAM" id="SSF52980">
    <property type="entry name" value="Restriction endonuclease-like"/>
    <property type="match status" value="1"/>
</dbReference>
<evidence type="ECO:0000313" key="2">
    <source>
        <dbReference type="EMBL" id="CCQ36803.1"/>
    </source>
</evidence>